<evidence type="ECO:0000256" key="2">
    <source>
        <dbReference type="ARBA" id="ARBA00022801"/>
    </source>
</evidence>
<dbReference type="InterPro" id="IPR029052">
    <property type="entry name" value="Metallo-depent_PP-like"/>
</dbReference>
<dbReference type="Proteomes" id="UP000011863">
    <property type="component" value="Chromosome"/>
</dbReference>
<dbReference type="GO" id="GO:0016787">
    <property type="term" value="F:hydrolase activity"/>
    <property type="evidence" value="ECO:0007669"/>
    <property type="project" value="UniProtKB-KW"/>
</dbReference>
<keyword evidence="3" id="KW-0408">Iron</keyword>
<dbReference type="GO" id="GO:0046872">
    <property type="term" value="F:metal ion binding"/>
    <property type="evidence" value="ECO:0007669"/>
    <property type="project" value="UniProtKB-KW"/>
</dbReference>
<evidence type="ECO:0000256" key="3">
    <source>
        <dbReference type="ARBA" id="ARBA00023004"/>
    </source>
</evidence>
<evidence type="ECO:0000313" key="6">
    <source>
        <dbReference type="EMBL" id="BAN04038.1"/>
    </source>
</evidence>
<feature type="domain" description="Calcineurin-like phosphoesterase" evidence="5">
    <location>
        <begin position="75"/>
        <end position="280"/>
    </location>
</feature>
<dbReference type="AlphaFoldDB" id="A0A6C7EHK4"/>
<evidence type="ECO:0000313" key="7">
    <source>
        <dbReference type="Proteomes" id="UP000011863"/>
    </source>
</evidence>
<evidence type="ECO:0000256" key="4">
    <source>
        <dbReference type="ARBA" id="ARBA00025742"/>
    </source>
</evidence>
<evidence type="ECO:0000259" key="5">
    <source>
        <dbReference type="Pfam" id="PF00149"/>
    </source>
</evidence>
<dbReference type="PANTHER" id="PTHR42988:SF2">
    <property type="entry name" value="CYCLIC NUCLEOTIDE PHOSPHODIESTERASE CBUA0032-RELATED"/>
    <property type="match status" value="1"/>
</dbReference>
<reference evidence="6 7" key="1">
    <citation type="journal article" date="2013" name="Int. J. Syst. Evol. Microbiol.">
        <title>Ilumatobacter nonamiense sp. nov. and Ilumatobacter coccineum sp. nov., isolated from seashore sand.</title>
        <authorList>
            <person name="Matsumoto A."/>
            <person name="Kasai H."/>
            <person name="Matsuo Y."/>
            <person name="Shizuri Y."/>
            <person name="Ichikawa N."/>
            <person name="Fujita N."/>
            <person name="Omura S."/>
            <person name="Takahashi Y."/>
        </authorList>
    </citation>
    <scope>NUCLEOTIDE SEQUENCE [LARGE SCALE GENOMIC DNA]</scope>
    <source>
        <strain evidence="7">NBRC 103263 / KCTC 29153 / YM16-304</strain>
    </source>
</reference>
<proteinExistence type="inferred from homology"/>
<dbReference type="KEGG" id="aym:YM304_37240"/>
<organism evidence="6 7">
    <name type="scientific">Ilumatobacter coccineus (strain NBRC 103263 / KCTC 29153 / YM16-304)</name>
    <dbReference type="NCBI Taxonomy" id="1313172"/>
    <lineage>
        <taxon>Bacteria</taxon>
        <taxon>Bacillati</taxon>
        <taxon>Actinomycetota</taxon>
        <taxon>Acidimicrobiia</taxon>
        <taxon>Acidimicrobiales</taxon>
        <taxon>Ilumatobacteraceae</taxon>
        <taxon>Ilumatobacter</taxon>
    </lineage>
</organism>
<keyword evidence="2" id="KW-0378">Hydrolase</keyword>
<accession>A0A6C7EHK4</accession>
<dbReference type="EMBL" id="AP012057">
    <property type="protein sequence ID" value="BAN04038.1"/>
    <property type="molecule type" value="Genomic_DNA"/>
</dbReference>
<dbReference type="InterPro" id="IPR050884">
    <property type="entry name" value="CNP_phosphodiesterase-III"/>
</dbReference>
<dbReference type="InterPro" id="IPR004843">
    <property type="entry name" value="Calcineurin-like_PHP"/>
</dbReference>
<dbReference type="Pfam" id="PF00149">
    <property type="entry name" value="Metallophos"/>
    <property type="match status" value="1"/>
</dbReference>
<name>A0A6C7EHK4_ILUCY</name>
<sequence>MTSESPSPSRPIDVTTVTDTEAVVHATRPDGTVEVHRFDDLEPAATTALTIDTADGPRSVDVTTLQRPPGELLCRFATVNDVHFGELAAGQIDDLPDGPVRRPEPGAEPYPEVMNRCAVTEMLAVDPAAVIVKGDLSLDGAPEEWEAFERCYRDPIGDRLHVVRGNHDAYRGQNEYAGDQRIDLPGITVALLDTTIPLATTGAISPDQGDWLDAVAHDADRPVIAMGHHQQWIPDPDDPESGTRRNPEYFGLHPDASDLLDNVCARRANLIAYSAGHTHRHRVRRMCASRVPSIEVGCTKDFPGTWAEYRVFEGGVMQVVHRISGDEALRWSESCRGLYADFGIDYEQYAMGALHDRCFVIDHR</sequence>
<dbReference type="SUPFAM" id="SSF56300">
    <property type="entry name" value="Metallo-dependent phosphatases"/>
    <property type="match status" value="1"/>
</dbReference>
<evidence type="ECO:0000256" key="1">
    <source>
        <dbReference type="ARBA" id="ARBA00022723"/>
    </source>
</evidence>
<dbReference type="OrthoDB" id="4507037at2"/>
<keyword evidence="7" id="KW-1185">Reference proteome</keyword>
<dbReference type="RefSeq" id="WP_015443285.1">
    <property type="nucleotide sequence ID" value="NC_020520.1"/>
</dbReference>
<dbReference type="Gene3D" id="3.60.21.10">
    <property type="match status" value="1"/>
</dbReference>
<dbReference type="PANTHER" id="PTHR42988">
    <property type="entry name" value="PHOSPHOHYDROLASE"/>
    <property type="match status" value="1"/>
</dbReference>
<protein>
    <recommendedName>
        <fullName evidence="5">Calcineurin-like phosphoesterase domain-containing protein</fullName>
    </recommendedName>
</protein>
<gene>
    <name evidence="6" type="ORF">YM304_37240</name>
</gene>
<keyword evidence="1" id="KW-0479">Metal-binding</keyword>
<comment type="similarity">
    <text evidence="4">Belongs to the cyclic nucleotide phosphodiesterase class-III family.</text>
</comment>